<gene>
    <name evidence="2" type="ORF">B296_00026496</name>
</gene>
<dbReference type="Proteomes" id="UP000287651">
    <property type="component" value="Unassembled WGS sequence"/>
</dbReference>
<sequence length="101" mass="11038">MLLHPRPPVVLDLVVGPPGQVLRDLGPPATDHSSSFIVCKASRVKEGRDYIWRDWFLPVSPARVELQDEELLLRGDVAPPDVGTKIVEPSKPAALPCSPQP</sequence>
<evidence type="ECO:0000313" key="3">
    <source>
        <dbReference type="Proteomes" id="UP000287651"/>
    </source>
</evidence>
<accession>A0A427AKI0</accession>
<reference evidence="2 3" key="1">
    <citation type="journal article" date="2014" name="Agronomy (Basel)">
        <title>A Draft Genome Sequence for Ensete ventricosum, the Drought-Tolerant Tree Against Hunger.</title>
        <authorList>
            <person name="Harrison J."/>
            <person name="Moore K.A."/>
            <person name="Paszkiewicz K."/>
            <person name="Jones T."/>
            <person name="Grant M."/>
            <person name="Ambacheew D."/>
            <person name="Muzemil S."/>
            <person name="Studholme D.J."/>
        </authorList>
    </citation>
    <scope>NUCLEOTIDE SEQUENCE [LARGE SCALE GENOMIC DNA]</scope>
</reference>
<dbReference type="AlphaFoldDB" id="A0A427AKI0"/>
<feature type="region of interest" description="Disordered" evidence="1">
    <location>
        <begin position="82"/>
        <end position="101"/>
    </location>
</feature>
<name>A0A427AKI0_ENSVE</name>
<evidence type="ECO:0000313" key="2">
    <source>
        <dbReference type="EMBL" id="RRT76769.1"/>
    </source>
</evidence>
<dbReference type="EMBL" id="AMZH03002106">
    <property type="protein sequence ID" value="RRT76769.1"/>
    <property type="molecule type" value="Genomic_DNA"/>
</dbReference>
<evidence type="ECO:0000256" key="1">
    <source>
        <dbReference type="SAM" id="MobiDB-lite"/>
    </source>
</evidence>
<proteinExistence type="predicted"/>
<protein>
    <submittedName>
        <fullName evidence="2">Uncharacterized protein</fullName>
    </submittedName>
</protein>
<organism evidence="2 3">
    <name type="scientific">Ensete ventricosum</name>
    <name type="common">Abyssinian banana</name>
    <name type="synonym">Musa ensete</name>
    <dbReference type="NCBI Taxonomy" id="4639"/>
    <lineage>
        <taxon>Eukaryota</taxon>
        <taxon>Viridiplantae</taxon>
        <taxon>Streptophyta</taxon>
        <taxon>Embryophyta</taxon>
        <taxon>Tracheophyta</taxon>
        <taxon>Spermatophyta</taxon>
        <taxon>Magnoliopsida</taxon>
        <taxon>Liliopsida</taxon>
        <taxon>Zingiberales</taxon>
        <taxon>Musaceae</taxon>
        <taxon>Ensete</taxon>
    </lineage>
</organism>
<comment type="caution">
    <text evidence="2">The sequence shown here is derived from an EMBL/GenBank/DDBJ whole genome shotgun (WGS) entry which is preliminary data.</text>
</comment>